<keyword evidence="4" id="KW-0812">Transmembrane</keyword>
<feature type="domain" description="LRRCT" evidence="5">
    <location>
        <begin position="276"/>
        <end position="328"/>
    </location>
</feature>
<evidence type="ECO:0000256" key="4">
    <source>
        <dbReference type="SAM" id="Phobius"/>
    </source>
</evidence>
<dbReference type="PROSITE" id="PS51450">
    <property type="entry name" value="LRR"/>
    <property type="match status" value="1"/>
</dbReference>
<dbReference type="RefSeq" id="XP_010835879.1">
    <property type="nucleotide sequence ID" value="XM_010837577.1"/>
</dbReference>
<keyword evidence="6" id="KW-1185">Reference proteome</keyword>
<evidence type="ECO:0000313" key="6">
    <source>
        <dbReference type="Proteomes" id="UP000515208"/>
    </source>
</evidence>
<evidence type="ECO:0000256" key="2">
    <source>
        <dbReference type="ARBA" id="ARBA00022729"/>
    </source>
</evidence>
<dbReference type="InterPro" id="IPR036179">
    <property type="entry name" value="Ig-like_dom_sf"/>
</dbReference>
<protein>
    <submittedName>
        <fullName evidence="7">Leucine-rich repeat-containing protein 24</fullName>
    </submittedName>
</protein>
<dbReference type="PANTHER" id="PTHR24366">
    <property type="entry name" value="IG(IMMUNOGLOBULIN) AND LRR(LEUCINE RICH REPEAT) DOMAINS"/>
    <property type="match status" value="1"/>
</dbReference>
<dbReference type="SMART" id="SM00082">
    <property type="entry name" value="LRRCT"/>
    <property type="match status" value="1"/>
</dbReference>
<dbReference type="FunFam" id="3.80.10.10:FF:000184">
    <property type="entry name" value="leucine-rich repeat-containing protein 24"/>
    <property type="match status" value="1"/>
</dbReference>
<dbReference type="Proteomes" id="UP000515208">
    <property type="component" value="Unplaced"/>
</dbReference>
<feature type="transmembrane region" description="Helical" evidence="4">
    <location>
        <begin position="413"/>
        <end position="433"/>
    </location>
</feature>
<sequence>MKFYQFLKPISSFKIQTRCVPPFMLFAGSQMLGTGLPTCVSGVASHRGRTVGRLLERLQACAPRPVPREMAPGAPALLLLSLLSLPGLPPRAAACPAACRCYSATVECGALRLRIVPPGIPPGTQTLFLQDNSIARLEPGILAPLASLRHLYLHNNSLHALESGAFRTQSRLLELALTGNRLRGLRVGAFAGLAQLRVLYLAGNQLVQLLDFTFLHLQRLQELHLQENSIELLEDQALAGLSSLALLDLSRNQLGTISREALQPLASLQVLRLTENPWRCDCALHWLGAWIKEGGQRLLSSRDKKILCAEPPRLALQSLLEVSGRGTGLGASDTGSGMLFLTNITLAHAGKYECEASNAGGAARVPFQLLVNVSRQQQLAPAPPPAGGPVSHEPLPETGSMAFRALGLATQTAIAAAIALLALTALLLATMICRRRRRRKKAPGPSGEGALFVNDYSDGPCTFAQLEELRDERGHEMFVIDRSKPLFAEGPAEAAEAPGVAQGLPLQPPSAYEIHC</sequence>
<dbReference type="OrthoDB" id="8400687at2759"/>
<keyword evidence="4" id="KW-0472">Membrane</keyword>
<dbReference type="PANTHER" id="PTHR24366:SF129">
    <property type="entry name" value="LEUCINE RICH REPEAT CONTAINING 24"/>
    <property type="match status" value="1"/>
</dbReference>
<gene>
    <name evidence="7" type="primary">LRRC24</name>
</gene>
<dbReference type="SUPFAM" id="SSF52058">
    <property type="entry name" value="L domain-like"/>
    <property type="match status" value="1"/>
</dbReference>
<dbReference type="GeneID" id="104986878"/>
<evidence type="ECO:0000256" key="1">
    <source>
        <dbReference type="ARBA" id="ARBA00022614"/>
    </source>
</evidence>
<keyword evidence="3" id="KW-0677">Repeat</keyword>
<dbReference type="SUPFAM" id="SSF48726">
    <property type="entry name" value="Immunoglobulin"/>
    <property type="match status" value="1"/>
</dbReference>
<dbReference type="InterPro" id="IPR000483">
    <property type="entry name" value="Cys-rich_flank_reg_C"/>
</dbReference>
<reference evidence="7" key="1">
    <citation type="submission" date="2025-08" db="UniProtKB">
        <authorList>
            <consortium name="RefSeq"/>
        </authorList>
    </citation>
    <scope>IDENTIFICATION</scope>
    <source>
        <tissue evidence="7">Blood</tissue>
    </source>
</reference>
<keyword evidence="4" id="KW-1133">Transmembrane helix</keyword>
<dbReference type="Gene3D" id="2.60.40.10">
    <property type="entry name" value="Immunoglobulins"/>
    <property type="match status" value="1"/>
</dbReference>
<dbReference type="InterPro" id="IPR013783">
    <property type="entry name" value="Ig-like_fold"/>
</dbReference>
<accession>A0A6P3H9W0</accession>
<dbReference type="InterPro" id="IPR001611">
    <property type="entry name" value="Leu-rich_rpt"/>
</dbReference>
<dbReference type="KEGG" id="bbis:104986878"/>
<dbReference type="Pfam" id="PF13855">
    <property type="entry name" value="LRR_8"/>
    <property type="match status" value="2"/>
</dbReference>
<keyword evidence="2" id="KW-0732">Signal</keyword>
<dbReference type="SMART" id="SM00369">
    <property type="entry name" value="LRR_TYP"/>
    <property type="match status" value="6"/>
</dbReference>
<proteinExistence type="predicted"/>
<dbReference type="InterPro" id="IPR003591">
    <property type="entry name" value="Leu-rich_rpt_typical-subtyp"/>
</dbReference>
<dbReference type="FunFam" id="3.80.10.10:FF:000082">
    <property type="entry name" value="Leucine-rich repeat-containing 24"/>
    <property type="match status" value="1"/>
</dbReference>
<evidence type="ECO:0000313" key="7">
    <source>
        <dbReference type="RefSeq" id="XP_010835879.1"/>
    </source>
</evidence>
<keyword evidence="1" id="KW-0433">Leucine-rich repeat</keyword>
<dbReference type="CTD" id="441381"/>
<evidence type="ECO:0000259" key="5">
    <source>
        <dbReference type="SMART" id="SM00082"/>
    </source>
</evidence>
<organism evidence="6 7">
    <name type="scientific">Bison bison bison</name>
    <name type="common">North American plains bison</name>
    <dbReference type="NCBI Taxonomy" id="43346"/>
    <lineage>
        <taxon>Eukaryota</taxon>
        <taxon>Metazoa</taxon>
        <taxon>Chordata</taxon>
        <taxon>Craniata</taxon>
        <taxon>Vertebrata</taxon>
        <taxon>Euteleostomi</taxon>
        <taxon>Mammalia</taxon>
        <taxon>Eutheria</taxon>
        <taxon>Laurasiatheria</taxon>
        <taxon>Artiodactyla</taxon>
        <taxon>Ruminantia</taxon>
        <taxon>Pecora</taxon>
        <taxon>Bovidae</taxon>
        <taxon>Bovinae</taxon>
        <taxon>Bison</taxon>
    </lineage>
</organism>
<dbReference type="Gene3D" id="3.80.10.10">
    <property type="entry name" value="Ribonuclease Inhibitor"/>
    <property type="match status" value="2"/>
</dbReference>
<evidence type="ECO:0000256" key="3">
    <source>
        <dbReference type="ARBA" id="ARBA00022737"/>
    </source>
</evidence>
<dbReference type="AlphaFoldDB" id="A0A6P3H9W0"/>
<name>A0A6P3H9W0_BISBB</name>
<dbReference type="InterPro" id="IPR032675">
    <property type="entry name" value="LRR_dom_sf"/>
</dbReference>